<dbReference type="Pfam" id="PF11397">
    <property type="entry name" value="GlcNAc"/>
    <property type="match status" value="2"/>
</dbReference>
<reference evidence="1" key="1">
    <citation type="journal article" date="2020" name="Nature">
        <title>Giant virus diversity and host interactions through global metagenomics.</title>
        <authorList>
            <person name="Schulz F."/>
            <person name="Roux S."/>
            <person name="Paez-Espino D."/>
            <person name="Jungbluth S."/>
            <person name="Walsh D.A."/>
            <person name="Denef V.J."/>
            <person name="McMahon K.D."/>
            <person name="Konstantinidis K.T."/>
            <person name="Eloe-Fadrosh E.A."/>
            <person name="Kyrpides N.C."/>
            <person name="Woyke T."/>
        </authorList>
    </citation>
    <scope>NUCLEOTIDE SEQUENCE</scope>
    <source>
        <strain evidence="1">GVMAG-S-1035124-57</strain>
    </source>
</reference>
<proteinExistence type="predicted"/>
<dbReference type="InterPro" id="IPR021067">
    <property type="entry name" value="Glycosyltransferase"/>
</dbReference>
<dbReference type="AlphaFoldDB" id="A0A6C0M3C9"/>
<sequence>MKDGHIFVQIAAYRDPELIPTINDCLSKARFPENLVFSIAWQHSPDDAWDNLDAFAADPRFKIIDIDYKESKGACWARNRLQQQYDGEEYTLQLDSHHRFIDGWDQELIAMHSQLKSKGHEKPLITCYAPSYNPKNDPAERIMVPYKMNFDRFIPEGAVFFLPATIDNHETLTEPIPARFYSAHFAFASGEFVREVPHDPELYFHGEEISIAVRAYTWGYNLFHPHKTILWHEYTRSNRTKQWDDDAEWWKKNNDSHLRNRKLFEMDGLIKDIDFGIYDFGTKRTLADYERYAGISFKQRKASKYTLANGLPPNPEDDSFEEKTAVPFNHCIELQRTVFDEPADEYDFWAIIYEDANDTSLYRHDCNQTEIHGHLNASGETIRLHSAFDCIDPPRKWIVWPHSKTKGWLTKLEKCI</sequence>
<dbReference type="EMBL" id="MN740634">
    <property type="protein sequence ID" value="QHU36314.1"/>
    <property type="molecule type" value="Genomic_DNA"/>
</dbReference>
<accession>A0A6C0M3C9</accession>
<dbReference type="SUPFAM" id="SSF53448">
    <property type="entry name" value="Nucleotide-diphospho-sugar transferases"/>
    <property type="match status" value="1"/>
</dbReference>
<evidence type="ECO:0008006" key="2">
    <source>
        <dbReference type="Google" id="ProtNLM"/>
    </source>
</evidence>
<organism evidence="1">
    <name type="scientific">viral metagenome</name>
    <dbReference type="NCBI Taxonomy" id="1070528"/>
    <lineage>
        <taxon>unclassified sequences</taxon>
        <taxon>metagenomes</taxon>
        <taxon>organismal metagenomes</taxon>
    </lineage>
</organism>
<dbReference type="Gene3D" id="3.90.550.10">
    <property type="entry name" value="Spore Coat Polysaccharide Biosynthesis Protein SpsA, Chain A"/>
    <property type="match status" value="1"/>
</dbReference>
<dbReference type="PANTHER" id="PTHR34496:SF10">
    <property type="entry name" value="GLCNAC TRANSFERASE"/>
    <property type="match status" value="1"/>
</dbReference>
<protein>
    <recommendedName>
        <fullName evidence="2">Glycosyltransferase</fullName>
    </recommendedName>
</protein>
<name>A0A6C0M3C9_9ZZZZ</name>
<dbReference type="InterPro" id="IPR029044">
    <property type="entry name" value="Nucleotide-diphossugar_trans"/>
</dbReference>
<evidence type="ECO:0000313" key="1">
    <source>
        <dbReference type="EMBL" id="QHU36314.1"/>
    </source>
</evidence>
<dbReference type="PANTHER" id="PTHR34496">
    <property type="entry name" value="GLCNAC TRANSFERASE-RELATED"/>
    <property type="match status" value="1"/>
</dbReference>